<feature type="non-terminal residue" evidence="1">
    <location>
        <position position="113"/>
    </location>
</feature>
<accession>A0AA38FG24</accession>
<comment type="caution">
    <text evidence="1">The sequence shown here is derived from an EMBL/GenBank/DDBJ whole genome shotgun (WGS) entry which is preliminary data.</text>
</comment>
<dbReference type="AlphaFoldDB" id="A0AA38FG24"/>
<gene>
    <name evidence="1" type="ORF">KI387_009348</name>
</gene>
<evidence type="ECO:0000313" key="2">
    <source>
        <dbReference type="Proteomes" id="UP000824469"/>
    </source>
</evidence>
<reference evidence="1 2" key="1">
    <citation type="journal article" date="2021" name="Nat. Plants">
        <title>The Taxus genome provides insights into paclitaxel biosynthesis.</title>
        <authorList>
            <person name="Xiong X."/>
            <person name="Gou J."/>
            <person name="Liao Q."/>
            <person name="Li Y."/>
            <person name="Zhou Q."/>
            <person name="Bi G."/>
            <person name="Li C."/>
            <person name="Du R."/>
            <person name="Wang X."/>
            <person name="Sun T."/>
            <person name="Guo L."/>
            <person name="Liang H."/>
            <person name="Lu P."/>
            <person name="Wu Y."/>
            <person name="Zhang Z."/>
            <person name="Ro D.K."/>
            <person name="Shang Y."/>
            <person name="Huang S."/>
            <person name="Yan J."/>
        </authorList>
    </citation>
    <scope>NUCLEOTIDE SEQUENCE [LARGE SCALE GENOMIC DNA]</scope>
    <source>
        <strain evidence="1">Ta-2019</strain>
    </source>
</reference>
<organism evidence="1 2">
    <name type="scientific">Taxus chinensis</name>
    <name type="common">Chinese yew</name>
    <name type="synonym">Taxus wallichiana var. chinensis</name>
    <dbReference type="NCBI Taxonomy" id="29808"/>
    <lineage>
        <taxon>Eukaryota</taxon>
        <taxon>Viridiplantae</taxon>
        <taxon>Streptophyta</taxon>
        <taxon>Embryophyta</taxon>
        <taxon>Tracheophyta</taxon>
        <taxon>Spermatophyta</taxon>
        <taxon>Pinopsida</taxon>
        <taxon>Pinidae</taxon>
        <taxon>Conifers II</taxon>
        <taxon>Cupressales</taxon>
        <taxon>Taxaceae</taxon>
        <taxon>Taxus</taxon>
    </lineage>
</organism>
<name>A0AA38FG24_TAXCH</name>
<proteinExistence type="predicted"/>
<keyword evidence="2" id="KW-1185">Reference proteome</keyword>
<protein>
    <submittedName>
        <fullName evidence="1">Uncharacterized protein</fullName>
    </submittedName>
</protein>
<evidence type="ECO:0000313" key="1">
    <source>
        <dbReference type="EMBL" id="KAH9304944.1"/>
    </source>
</evidence>
<dbReference type="Proteomes" id="UP000824469">
    <property type="component" value="Unassembled WGS sequence"/>
</dbReference>
<sequence>MQEVSNSSLSSSFQLSIFLDEFDLANFVFENEEGIQESAANSGNIIREVEPFADSENKETNFLSELEEYLDLEGLIEIPIFGTPKVSSYPLELEDLNHLQYSLNEEREEHMGK</sequence>
<dbReference type="EMBL" id="JAHRHJ020000008">
    <property type="protein sequence ID" value="KAH9304944.1"/>
    <property type="molecule type" value="Genomic_DNA"/>
</dbReference>